<dbReference type="AlphaFoldDB" id="A0AAU9W3U3"/>
<comment type="caution">
    <text evidence="10">The sequence shown here is derived from an EMBL/GenBank/DDBJ whole genome shotgun (WGS) entry which is preliminary data.</text>
</comment>
<dbReference type="InterPro" id="IPR044641">
    <property type="entry name" value="Lsm7/SmG-like"/>
</dbReference>
<reference evidence="10 11" key="1">
    <citation type="submission" date="2022-05" db="EMBL/GenBank/DDBJ databases">
        <authorList>
            <consortium name="Genoscope - CEA"/>
            <person name="William W."/>
        </authorList>
    </citation>
    <scope>NUCLEOTIDE SEQUENCE [LARGE SCALE GENOMIC DNA]</scope>
</reference>
<keyword evidence="7" id="KW-0539">Nucleus</keyword>
<dbReference type="InterPro" id="IPR047575">
    <property type="entry name" value="Sm"/>
</dbReference>
<dbReference type="GO" id="GO:0000956">
    <property type="term" value="P:nuclear-transcribed mRNA catabolic process"/>
    <property type="evidence" value="ECO:0007669"/>
    <property type="project" value="InterPro"/>
</dbReference>
<evidence type="ECO:0000313" key="11">
    <source>
        <dbReference type="Proteomes" id="UP001159428"/>
    </source>
</evidence>
<evidence type="ECO:0000256" key="3">
    <source>
        <dbReference type="ARBA" id="ARBA00022664"/>
    </source>
</evidence>
<dbReference type="GO" id="GO:0071004">
    <property type="term" value="C:U2-type prespliceosome"/>
    <property type="evidence" value="ECO:0007669"/>
    <property type="project" value="TreeGrafter"/>
</dbReference>
<name>A0AAU9W3U3_9CNID</name>
<keyword evidence="4" id="KW-0747">Spliceosome</keyword>
<comment type="subcellular location">
    <subcellularLocation>
        <location evidence="1">Nucleus</location>
    </subcellularLocation>
</comment>
<dbReference type="Proteomes" id="UP001159428">
    <property type="component" value="Unassembled WGS sequence"/>
</dbReference>
<keyword evidence="11" id="KW-1185">Reference proteome</keyword>
<dbReference type="GO" id="GO:1990726">
    <property type="term" value="C:Lsm1-7-Pat1 complex"/>
    <property type="evidence" value="ECO:0007669"/>
    <property type="project" value="TreeGrafter"/>
</dbReference>
<keyword evidence="8" id="KW-0687">Ribonucleoprotein</keyword>
<dbReference type="PROSITE" id="PS52002">
    <property type="entry name" value="SM"/>
    <property type="match status" value="1"/>
</dbReference>
<evidence type="ECO:0000256" key="2">
    <source>
        <dbReference type="ARBA" id="ARBA00006850"/>
    </source>
</evidence>
<dbReference type="EMBL" id="CALNXJ010000009">
    <property type="protein sequence ID" value="CAH3103175.1"/>
    <property type="molecule type" value="Genomic_DNA"/>
</dbReference>
<accession>A0AAU9W3U3</accession>
<evidence type="ECO:0000256" key="7">
    <source>
        <dbReference type="ARBA" id="ARBA00023242"/>
    </source>
</evidence>
<dbReference type="GO" id="GO:0003723">
    <property type="term" value="F:RNA binding"/>
    <property type="evidence" value="ECO:0007669"/>
    <property type="project" value="UniProtKB-KW"/>
</dbReference>
<proteinExistence type="inferred from homology"/>
<dbReference type="GO" id="GO:0005689">
    <property type="term" value="C:U12-type spliceosomal complex"/>
    <property type="evidence" value="ECO:0007669"/>
    <property type="project" value="TreeGrafter"/>
</dbReference>
<dbReference type="GO" id="GO:0005688">
    <property type="term" value="C:U6 snRNP"/>
    <property type="evidence" value="ECO:0007669"/>
    <property type="project" value="TreeGrafter"/>
</dbReference>
<protein>
    <recommendedName>
        <fullName evidence="9">Sm domain-containing protein</fullName>
    </recommendedName>
</protein>
<dbReference type="GO" id="GO:0097526">
    <property type="term" value="C:spliceosomal tri-snRNP complex"/>
    <property type="evidence" value="ECO:0007669"/>
    <property type="project" value="TreeGrafter"/>
</dbReference>
<evidence type="ECO:0000313" key="10">
    <source>
        <dbReference type="EMBL" id="CAH3103175.1"/>
    </source>
</evidence>
<evidence type="ECO:0000256" key="4">
    <source>
        <dbReference type="ARBA" id="ARBA00022728"/>
    </source>
</evidence>
<comment type="similarity">
    <text evidence="2">Belongs to the snRNP Sm proteins family.</text>
</comment>
<dbReference type="InterPro" id="IPR010920">
    <property type="entry name" value="LSM_dom_sf"/>
</dbReference>
<dbReference type="Gene3D" id="2.30.30.100">
    <property type="match status" value="1"/>
</dbReference>
<evidence type="ECO:0000259" key="9">
    <source>
        <dbReference type="PROSITE" id="PS52002"/>
    </source>
</evidence>
<dbReference type="Pfam" id="PF01423">
    <property type="entry name" value="LSM"/>
    <property type="match status" value="1"/>
</dbReference>
<sequence>MVYLLLSSATGVLKGFDALLNVVLDNTTECLRDPDDPFKLTDETRQLGLAVCRGTAVVLICPVDGMEPIANPFLQQE</sequence>
<dbReference type="PANTHER" id="PTHR10553:SF5">
    <property type="entry name" value="U6 SNRNA-ASSOCIATED SM-LIKE PROTEIN LSM7"/>
    <property type="match status" value="1"/>
</dbReference>
<gene>
    <name evidence="10" type="ORF">PMEA_00035225</name>
</gene>
<organism evidence="10 11">
    <name type="scientific">Pocillopora meandrina</name>
    <dbReference type="NCBI Taxonomy" id="46732"/>
    <lineage>
        <taxon>Eukaryota</taxon>
        <taxon>Metazoa</taxon>
        <taxon>Cnidaria</taxon>
        <taxon>Anthozoa</taxon>
        <taxon>Hexacorallia</taxon>
        <taxon>Scleractinia</taxon>
        <taxon>Astrocoeniina</taxon>
        <taxon>Pocilloporidae</taxon>
        <taxon>Pocillopora</taxon>
    </lineage>
</organism>
<dbReference type="SUPFAM" id="SSF50182">
    <property type="entry name" value="Sm-like ribonucleoproteins"/>
    <property type="match status" value="1"/>
</dbReference>
<dbReference type="CDD" id="cd01729">
    <property type="entry name" value="LSm7"/>
    <property type="match status" value="1"/>
</dbReference>
<dbReference type="SMART" id="SM00651">
    <property type="entry name" value="Sm"/>
    <property type="match status" value="1"/>
</dbReference>
<evidence type="ECO:0000256" key="6">
    <source>
        <dbReference type="ARBA" id="ARBA00023187"/>
    </source>
</evidence>
<keyword evidence="5" id="KW-0694">RNA-binding</keyword>
<evidence type="ECO:0000256" key="5">
    <source>
        <dbReference type="ARBA" id="ARBA00022884"/>
    </source>
</evidence>
<dbReference type="PIRSF" id="PIRSF037188">
    <property type="entry name" value="U6_snRNA_Lsm7"/>
    <property type="match status" value="1"/>
</dbReference>
<evidence type="ECO:0000256" key="8">
    <source>
        <dbReference type="ARBA" id="ARBA00023274"/>
    </source>
</evidence>
<dbReference type="GO" id="GO:0071013">
    <property type="term" value="C:catalytic step 2 spliceosome"/>
    <property type="evidence" value="ECO:0007669"/>
    <property type="project" value="TreeGrafter"/>
</dbReference>
<dbReference type="GO" id="GO:0000398">
    <property type="term" value="P:mRNA splicing, via spliceosome"/>
    <property type="evidence" value="ECO:0007669"/>
    <property type="project" value="InterPro"/>
</dbReference>
<dbReference type="InterPro" id="IPR017132">
    <property type="entry name" value="Lsm7"/>
</dbReference>
<keyword evidence="6" id="KW-0508">mRNA splicing</keyword>
<dbReference type="PANTHER" id="PTHR10553">
    <property type="entry name" value="SMALL NUCLEAR RIBONUCLEOPROTEIN"/>
    <property type="match status" value="1"/>
</dbReference>
<keyword evidence="3" id="KW-0507">mRNA processing</keyword>
<evidence type="ECO:0000256" key="1">
    <source>
        <dbReference type="ARBA" id="ARBA00004123"/>
    </source>
</evidence>
<feature type="domain" description="Sm" evidence="9">
    <location>
        <begin position="1"/>
        <end position="66"/>
    </location>
</feature>
<dbReference type="InterPro" id="IPR001163">
    <property type="entry name" value="Sm_dom_euk/arc"/>
</dbReference>